<gene>
    <name evidence="23" type="ORF">RDWZM_006573</name>
</gene>
<accession>A0A9Q0RNI8</accession>
<keyword evidence="21" id="KW-0472">Membrane</keyword>
<keyword evidence="7" id="KW-0378">Hydrolase</keyword>
<dbReference type="PROSITE" id="PS50240">
    <property type="entry name" value="TRYPSIN_DOM"/>
    <property type="match status" value="1"/>
</dbReference>
<evidence type="ECO:0000256" key="1">
    <source>
        <dbReference type="ARBA" id="ARBA00004240"/>
    </source>
</evidence>
<keyword evidence="21" id="KW-1133">Transmembrane helix</keyword>
<feature type="domain" description="Peptidase S1" evidence="22">
    <location>
        <begin position="1"/>
        <end position="206"/>
    </location>
</feature>
<dbReference type="AlphaFoldDB" id="A0A9Q0RNI8"/>
<comment type="subcellular location">
    <subcellularLocation>
        <location evidence="1">Endoplasmic reticulum</location>
    </subcellularLocation>
    <subcellularLocation>
        <location evidence="2">Golgi apparatus</location>
    </subcellularLocation>
    <subcellularLocation>
        <location evidence="3">Secreted</location>
    </subcellularLocation>
</comment>
<keyword evidence="4" id="KW-0964">Secreted</keyword>
<name>A0A9Q0RNI8_BLOTA</name>
<dbReference type="Proteomes" id="UP001142055">
    <property type="component" value="Chromosome 2"/>
</dbReference>
<feature type="transmembrane region" description="Helical" evidence="21">
    <location>
        <begin position="318"/>
        <end position="342"/>
    </location>
</feature>
<evidence type="ECO:0000256" key="14">
    <source>
        <dbReference type="ARBA" id="ARBA00037553"/>
    </source>
</evidence>
<evidence type="ECO:0000256" key="8">
    <source>
        <dbReference type="ARBA" id="ARBA00022824"/>
    </source>
</evidence>
<dbReference type="Pfam" id="PF00089">
    <property type="entry name" value="Trypsin"/>
    <property type="match status" value="1"/>
</dbReference>
<evidence type="ECO:0000256" key="20">
    <source>
        <dbReference type="SAM" id="MobiDB-lite"/>
    </source>
</evidence>
<feature type="region of interest" description="Disordered" evidence="20">
    <location>
        <begin position="350"/>
        <end position="379"/>
    </location>
</feature>
<sequence>MANIDPCQIEVVTVIIGGDGNDTLKPEQIFMRFGTTDYKSGGQTARAKKLIMHELYNNSTVENDIALIEMVETIKINTKLVRAVPLVSANTIMKPKSKVIITGWGYTYEDEKKMSQFLREVEVEIMENDECNDIFEGEISDDMFCAGGNPQGGKDACQGDSGGPVVNSFKQLVGIVSWGIGCGRSDMPGVYTLVSSYVPWIYRKVANPNDNTTDVPKPRRPWKPKFTTPIPTRPSLPPLPVIEPVEPNQIELIDSIVQELTSNKPELDSFEEVTNSSNSTHESNLMEDETANLDNNLTPPIELEQNVECASFWCQIDWTTIGIVIIIICATIPICIFLFWLCCRKKKTSEPKEKNSKDGNQSENPKLPNDSKVIEPLLPPSVNRQSVAGLERNEFDGHGLNEIHKV</sequence>
<evidence type="ECO:0000256" key="10">
    <source>
        <dbReference type="ARBA" id="ARBA00023034"/>
    </source>
</evidence>
<evidence type="ECO:0000313" key="24">
    <source>
        <dbReference type="Proteomes" id="UP001142055"/>
    </source>
</evidence>
<evidence type="ECO:0000256" key="17">
    <source>
        <dbReference type="ARBA" id="ARBA00041306"/>
    </source>
</evidence>
<keyword evidence="8" id="KW-0256">Endoplasmic reticulum</keyword>
<evidence type="ECO:0000256" key="18">
    <source>
        <dbReference type="ARBA" id="ARBA00042403"/>
    </source>
</evidence>
<evidence type="ECO:0000256" key="19">
    <source>
        <dbReference type="ARBA" id="ARBA00042906"/>
    </source>
</evidence>
<dbReference type="PANTHER" id="PTHR24264">
    <property type="entry name" value="TRYPSIN-RELATED"/>
    <property type="match status" value="1"/>
</dbReference>
<keyword evidence="5" id="KW-0645">Protease</keyword>
<keyword evidence="6" id="KW-0356">Hemostasis</keyword>
<dbReference type="FunFam" id="2.40.10.10:FF:000011">
    <property type="entry name" value="Coagulation factor X"/>
    <property type="match status" value="1"/>
</dbReference>
<dbReference type="GO" id="GO:0007599">
    <property type="term" value="P:hemostasis"/>
    <property type="evidence" value="ECO:0007669"/>
    <property type="project" value="UniProtKB-KW"/>
</dbReference>
<evidence type="ECO:0000256" key="5">
    <source>
        <dbReference type="ARBA" id="ARBA00022670"/>
    </source>
</evidence>
<dbReference type="CDD" id="cd00190">
    <property type="entry name" value="Tryp_SPc"/>
    <property type="match status" value="1"/>
</dbReference>
<evidence type="ECO:0000256" key="16">
    <source>
        <dbReference type="ARBA" id="ARBA00040219"/>
    </source>
</evidence>
<dbReference type="SMART" id="SM00020">
    <property type="entry name" value="Tryp_SPc"/>
    <property type="match status" value="1"/>
</dbReference>
<dbReference type="PRINTS" id="PR00722">
    <property type="entry name" value="CHYMOTRYPSIN"/>
</dbReference>
<dbReference type="InterPro" id="IPR001254">
    <property type="entry name" value="Trypsin_dom"/>
</dbReference>
<comment type="function">
    <text evidence="14">Protein C is a vitamin K-dependent serine protease that regulates blood coagulation by inactivating factors Va and VIIIa in the presence of calcium ions and phospholipids. Exerts a protective effect on the endothelial cell barrier function.</text>
</comment>
<evidence type="ECO:0000256" key="12">
    <source>
        <dbReference type="ARBA" id="ARBA00023180"/>
    </source>
</evidence>
<dbReference type="InterPro" id="IPR050127">
    <property type="entry name" value="Serine_Proteases_S1"/>
</dbReference>
<dbReference type="Gene3D" id="2.40.10.10">
    <property type="entry name" value="Trypsin-like serine proteases"/>
    <property type="match status" value="2"/>
</dbReference>
<dbReference type="InterPro" id="IPR033116">
    <property type="entry name" value="TRYPSIN_SER"/>
</dbReference>
<dbReference type="InterPro" id="IPR043504">
    <property type="entry name" value="Peptidase_S1_PA_chymotrypsin"/>
</dbReference>
<keyword evidence="11" id="KW-1015">Disulfide bond</keyword>
<evidence type="ECO:0000256" key="3">
    <source>
        <dbReference type="ARBA" id="ARBA00004613"/>
    </source>
</evidence>
<keyword evidence="24" id="KW-1185">Reference proteome</keyword>
<evidence type="ECO:0000256" key="15">
    <source>
        <dbReference type="ARBA" id="ARBA00038995"/>
    </source>
</evidence>
<dbReference type="InterPro" id="IPR009003">
    <property type="entry name" value="Peptidase_S1_PA"/>
</dbReference>
<evidence type="ECO:0000256" key="2">
    <source>
        <dbReference type="ARBA" id="ARBA00004555"/>
    </source>
</evidence>
<dbReference type="InterPro" id="IPR001314">
    <property type="entry name" value="Peptidase_S1A"/>
</dbReference>
<evidence type="ECO:0000256" key="6">
    <source>
        <dbReference type="ARBA" id="ARBA00022696"/>
    </source>
</evidence>
<evidence type="ECO:0000256" key="21">
    <source>
        <dbReference type="SAM" id="Phobius"/>
    </source>
</evidence>
<protein>
    <recommendedName>
        <fullName evidence="16">Vitamin K-dependent protein C</fullName>
        <ecNumber evidence="15">3.4.21.69</ecNumber>
    </recommendedName>
    <alternativeName>
        <fullName evidence="19">Anticoagulant protein C</fullName>
    </alternativeName>
    <alternativeName>
        <fullName evidence="17">Autoprothrombin IIA</fullName>
    </alternativeName>
    <alternativeName>
        <fullName evidence="18">Blood coagulation factor XIV</fullName>
    </alternativeName>
</protein>
<dbReference type="GO" id="GO:0005794">
    <property type="term" value="C:Golgi apparatus"/>
    <property type="evidence" value="ECO:0007669"/>
    <property type="project" value="UniProtKB-SubCell"/>
</dbReference>
<dbReference type="SUPFAM" id="SSF50494">
    <property type="entry name" value="Trypsin-like serine proteases"/>
    <property type="match status" value="1"/>
</dbReference>
<keyword evidence="10" id="KW-0333">Golgi apparatus</keyword>
<evidence type="ECO:0000256" key="4">
    <source>
        <dbReference type="ARBA" id="ARBA00022525"/>
    </source>
</evidence>
<evidence type="ECO:0000313" key="23">
    <source>
        <dbReference type="EMBL" id="KAJ6220761.1"/>
    </source>
</evidence>
<comment type="catalytic activity">
    <reaction evidence="13">
        <text>Degradation of blood coagulation factors Va and VIIIa.</text>
        <dbReference type="EC" id="3.4.21.69"/>
    </reaction>
</comment>
<evidence type="ECO:0000259" key="22">
    <source>
        <dbReference type="PROSITE" id="PS50240"/>
    </source>
</evidence>
<feature type="region of interest" description="Disordered" evidence="20">
    <location>
        <begin position="211"/>
        <end position="230"/>
    </location>
</feature>
<dbReference type="PANTHER" id="PTHR24264:SF15">
    <property type="entry name" value="RIKEN CDNA 2210010C04 GENE"/>
    <property type="match status" value="1"/>
</dbReference>
<dbReference type="EMBL" id="JAPWDV010000002">
    <property type="protein sequence ID" value="KAJ6220761.1"/>
    <property type="molecule type" value="Genomic_DNA"/>
</dbReference>
<evidence type="ECO:0000256" key="13">
    <source>
        <dbReference type="ARBA" id="ARBA00036045"/>
    </source>
</evidence>
<reference evidence="23" key="1">
    <citation type="submission" date="2022-12" db="EMBL/GenBank/DDBJ databases">
        <title>Genome assemblies of Blomia tropicalis.</title>
        <authorList>
            <person name="Cui Y."/>
        </authorList>
    </citation>
    <scope>NUCLEOTIDE SEQUENCE</scope>
    <source>
        <tissue evidence="23">Adult mites</tissue>
    </source>
</reference>
<proteinExistence type="predicted"/>
<dbReference type="EC" id="3.4.21.69" evidence="15"/>
<dbReference type="GO" id="GO:0004252">
    <property type="term" value="F:serine-type endopeptidase activity"/>
    <property type="evidence" value="ECO:0007669"/>
    <property type="project" value="UniProtKB-EC"/>
</dbReference>
<dbReference type="GO" id="GO:0006508">
    <property type="term" value="P:proteolysis"/>
    <property type="evidence" value="ECO:0007669"/>
    <property type="project" value="UniProtKB-KW"/>
</dbReference>
<evidence type="ECO:0000256" key="11">
    <source>
        <dbReference type="ARBA" id="ARBA00023157"/>
    </source>
</evidence>
<keyword evidence="12" id="KW-0325">Glycoprotein</keyword>
<organism evidence="23 24">
    <name type="scientific">Blomia tropicalis</name>
    <name type="common">Mite</name>
    <dbReference type="NCBI Taxonomy" id="40697"/>
    <lineage>
        <taxon>Eukaryota</taxon>
        <taxon>Metazoa</taxon>
        <taxon>Ecdysozoa</taxon>
        <taxon>Arthropoda</taxon>
        <taxon>Chelicerata</taxon>
        <taxon>Arachnida</taxon>
        <taxon>Acari</taxon>
        <taxon>Acariformes</taxon>
        <taxon>Sarcoptiformes</taxon>
        <taxon>Astigmata</taxon>
        <taxon>Glycyphagoidea</taxon>
        <taxon>Echimyopodidae</taxon>
        <taxon>Blomia</taxon>
    </lineage>
</organism>
<dbReference type="GO" id="GO:0005783">
    <property type="term" value="C:endoplasmic reticulum"/>
    <property type="evidence" value="ECO:0007669"/>
    <property type="project" value="UniProtKB-SubCell"/>
</dbReference>
<evidence type="ECO:0000256" key="7">
    <source>
        <dbReference type="ARBA" id="ARBA00022801"/>
    </source>
</evidence>
<comment type="caution">
    <text evidence="23">The sequence shown here is derived from an EMBL/GenBank/DDBJ whole genome shotgun (WGS) entry which is preliminary data.</text>
</comment>
<evidence type="ECO:0000256" key="9">
    <source>
        <dbReference type="ARBA" id="ARBA00022825"/>
    </source>
</evidence>
<keyword evidence="21" id="KW-0812">Transmembrane</keyword>
<dbReference type="GO" id="GO:0005615">
    <property type="term" value="C:extracellular space"/>
    <property type="evidence" value="ECO:0007669"/>
    <property type="project" value="TreeGrafter"/>
</dbReference>
<keyword evidence="9" id="KW-0720">Serine protease</keyword>
<dbReference type="PROSITE" id="PS00135">
    <property type="entry name" value="TRYPSIN_SER"/>
    <property type="match status" value="1"/>
</dbReference>